<feature type="domain" description="AB hydrolase-1" evidence="1">
    <location>
        <begin position="49"/>
        <end position="201"/>
    </location>
</feature>
<dbReference type="AlphaFoldDB" id="A0A0C3CSQ3"/>
<protein>
    <recommendedName>
        <fullName evidence="1">AB hydrolase-1 domain-containing protein</fullName>
    </recommendedName>
</protein>
<dbReference type="GO" id="GO:0016020">
    <property type="term" value="C:membrane"/>
    <property type="evidence" value="ECO:0007669"/>
    <property type="project" value="TreeGrafter"/>
</dbReference>
<gene>
    <name evidence="2" type="ORF">M413DRAFT_440509</name>
</gene>
<evidence type="ECO:0000313" key="2">
    <source>
        <dbReference type="EMBL" id="KIM46951.1"/>
    </source>
</evidence>
<dbReference type="EMBL" id="KN831770">
    <property type="protein sequence ID" value="KIM46951.1"/>
    <property type="molecule type" value="Genomic_DNA"/>
</dbReference>
<dbReference type="InterPro" id="IPR000073">
    <property type="entry name" value="AB_hydrolase_1"/>
</dbReference>
<dbReference type="InterPro" id="IPR029058">
    <property type="entry name" value="AB_hydrolase_fold"/>
</dbReference>
<dbReference type="OrthoDB" id="19657at2759"/>
<dbReference type="PANTHER" id="PTHR43798">
    <property type="entry name" value="MONOACYLGLYCEROL LIPASE"/>
    <property type="match status" value="1"/>
</dbReference>
<dbReference type="Pfam" id="PF00561">
    <property type="entry name" value="Abhydrolase_1"/>
    <property type="match status" value="1"/>
</dbReference>
<proteinExistence type="predicted"/>
<dbReference type="InterPro" id="IPR050266">
    <property type="entry name" value="AB_hydrolase_sf"/>
</dbReference>
<dbReference type="GO" id="GO:0046464">
    <property type="term" value="P:acylglycerol catabolic process"/>
    <property type="evidence" value="ECO:0007669"/>
    <property type="project" value="TreeGrafter"/>
</dbReference>
<name>A0A0C3CSQ3_HEBCY</name>
<dbReference type="GO" id="GO:0047372">
    <property type="term" value="F:monoacylglycerol lipase activity"/>
    <property type="evidence" value="ECO:0007669"/>
    <property type="project" value="TreeGrafter"/>
</dbReference>
<sequence>MPQVEIQSSSGPAVINYTISTPSSENANSIDPSIPTVLFLHPVYVAQVIFHFQFANPKVRRFNLVGFDSRSHGETVGRVPPTYRRWHAAEDVSKFMEALRLPPCHVVGLSLGACVALQMAISYPHQVLSLFMISPLPLIEPEIVAEGRQEIYDYWVAGQKDPEDPDQEALLDAIFGAVQLAFNHSKTSIVNAIVQHTVPQALRNWGPKTFEDLHTVSVTFFVDRKPHPLAVLKKVNCPIQLVHCGGDIAYPLHYVEELRDRMQDAGLDVRISHNPDAAHFGTITHPEPINEFIHDWVLNNTNLAVPPAKQDVTSPYESALAEAGYSKEGDLDSDEDDLFVVAS</sequence>
<reference evidence="3" key="2">
    <citation type="submission" date="2015-01" db="EMBL/GenBank/DDBJ databases">
        <title>Evolutionary Origins and Diversification of the Mycorrhizal Mutualists.</title>
        <authorList>
            <consortium name="DOE Joint Genome Institute"/>
            <consortium name="Mycorrhizal Genomics Consortium"/>
            <person name="Kohler A."/>
            <person name="Kuo A."/>
            <person name="Nagy L.G."/>
            <person name="Floudas D."/>
            <person name="Copeland A."/>
            <person name="Barry K.W."/>
            <person name="Cichocki N."/>
            <person name="Veneault-Fourrey C."/>
            <person name="LaButti K."/>
            <person name="Lindquist E.A."/>
            <person name="Lipzen A."/>
            <person name="Lundell T."/>
            <person name="Morin E."/>
            <person name="Murat C."/>
            <person name="Riley R."/>
            <person name="Ohm R."/>
            <person name="Sun H."/>
            <person name="Tunlid A."/>
            <person name="Henrissat B."/>
            <person name="Grigoriev I.V."/>
            <person name="Hibbett D.S."/>
            <person name="Martin F."/>
        </authorList>
    </citation>
    <scope>NUCLEOTIDE SEQUENCE [LARGE SCALE GENOMIC DNA]</scope>
    <source>
        <strain evidence="3">h7</strain>
    </source>
</reference>
<evidence type="ECO:0000259" key="1">
    <source>
        <dbReference type="Pfam" id="PF00561"/>
    </source>
</evidence>
<dbReference type="PANTHER" id="PTHR43798:SF5">
    <property type="entry name" value="MONOACYLGLYCEROL LIPASE ABHD6"/>
    <property type="match status" value="1"/>
</dbReference>
<dbReference type="Gene3D" id="3.40.50.1820">
    <property type="entry name" value="alpha/beta hydrolase"/>
    <property type="match status" value="1"/>
</dbReference>
<dbReference type="SUPFAM" id="SSF53474">
    <property type="entry name" value="alpha/beta-Hydrolases"/>
    <property type="match status" value="1"/>
</dbReference>
<dbReference type="Proteomes" id="UP000053424">
    <property type="component" value="Unassembled WGS sequence"/>
</dbReference>
<keyword evidence="3" id="KW-1185">Reference proteome</keyword>
<organism evidence="2 3">
    <name type="scientific">Hebeloma cylindrosporum</name>
    <dbReference type="NCBI Taxonomy" id="76867"/>
    <lineage>
        <taxon>Eukaryota</taxon>
        <taxon>Fungi</taxon>
        <taxon>Dikarya</taxon>
        <taxon>Basidiomycota</taxon>
        <taxon>Agaricomycotina</taxon>
        <taxon>Agaricomycetes</taxon>
        <taxon>Agaricomycetidae</taxon>
        <taxon>Agaricales</taxon>
        <taxon>Agaricineae</taxon>
        <taxon>Hymenogastraceae</taxon>
        <taxon>Hebeloma</taxon>
    </lineage>
</organism>
<reference evidence="2 3" key="1">
    <citation type="submission" date="2014-04" db="EMBL/GenBank/DDBJ databases">
        <authorList>
            <consortium name="DOE Joint Genome Institute"/>
            <person name="Kuo A."/>
            <person name="Gay G."/>
            <person name="Dore J."/>
            <person name="Kohler A."/>
            <person name="Nagy L.G."/>
            <person name="Floudas D."/>
            <person name="Copeland A."/>
            <person name="Barry K.W."/>
            <person name="Cichocki N."/>
            <person name="Veneault-Fourrey C."/>
            <person name="LaButti K."/>
            <person name="Lindquist E.A."/>
            <person name="Lipzen A."/>
            <person name="Lundell T."/>
            <person name="Morin E."/>
            <person name="Murat C."/>
            <person name="Sun H."/>
            <person name="Tunlid A."/>
            <person name="Henrissat B."/>
            <person name="Grigoriev I.V."/>
            <person name="Hibbett D.S."/>
            <person name="Martin F."/>
            <person name="Nordberg H.P."/>
            <person name="Cantor M.N."/>
            <person name="Hua S.X."/>
        </authorList>
    </citation>
    <scope>NUCLEOTIDE SEQUENCE [LARGE SCALE GENOMIC DNA]</scope>
    <source>
        <strain evidence="3">h7</strain>
    </source>
</reference>
<evidence type="ECO:0000313" key="3">
    <source>
        <dbReference type="Proteomes" id="UP000053424"/>
    </source>
</evidence>
<dbReference type="HOGENOM" id="CLU_070118_0_0_1"/>
<accession>A0A0C3CSQ3</accession>